<protein>
    <submittedName>
        <fullName evidence="1">Uncharacterized protein</fullName>
    </submittedName>
</protein>
<reference evidence="1 2" key="1">
    <citation type="submission" date="2019-04" db="EMBL/GenBank/DDBJ databases">
        <title>Kribbella sp. NEAU-THZ 27 nov., a novel actinomycete isolated from soil.</title>
        <authorList>
            <person name="Duan L."/>
        </authorList>
    </citation>
    <scope>NUCLEOTIDE SEQUENCE [LARGE SCALE GENOMIC DNA]</scope>
    <source>
        <strain evidence="2">NEAU-THZ27</strain>
    </source>
</reference>
<dbReference type="Proteomes" id="UP000305836">
    <property type="component" value="Unassembled WGS sequence"/>
</dbReference>
<dbReference type="RefSeq" id="WP_137252329.1">
    <property type="nucleotide sequence ID" value="NZ_JBHSPQ010000004.1"/>
</dbReference>
<keyword evidence="2" id="KW-1185">Reference proteome</keyword>
<dbReference type="AlphaFoldDB" id="A0A4U3LZ76"/>
<sequence>MTGYEVVLSPAAKLFVLELGSQVERTALADCLRLDLQLDGPNAQYAFEFTPWEGGREYTAIPLHLGGIVAVFRPLSDAELDRLQHDQDRKLARSGYFVLSLLRPESGFHPR</sequence>
<dbReference type="EMBL" id="SZPZ01000001">
    <property type="protein sequence ID" value="TKK81618.1"/>
    <property type="molecule type" value="Genomic_DNA"/>
</dbReference>
<name>A0A4U3LZ76_9ACTN</name>
<comment type="caution">
    <text evidence="1">The sequence shown here is derived from an EMBL/GenBank/DDBJ whole genome shotgun (WGS) entry which is preliminary data.</text>
</comment>
<dbReference type="OrthoDB" id="9904190at2"/>
<proteinExistence type="predicted"/>
<organism evidence="1 2">
    <name type="scientific">Kribbella jiaozuonensis</name>
    <dbReference type="NCBI Taxonomy" id="2575441"/>
    <lineage>
        <taxon>Bacteria</taxon>
        <taxon>Bacillati</taxon>
        <taxon>Actinomycetota</taxon>
        <taxon>Actinomycetes</taxon>
        <taxon>Propionibacteriales</taxon>
        <taxon>Kribbellaceae</taxon>
        <taxon>Kribbella</taxon>
    </lineage>
</organism>
<gene>
    <name evidence="1" type="ORF">FDA38_01885</name>
</gene>
<evidence type="ECO:0000313" key="2">
    <source>
        <dbReference type="Proteomes" id="UP000305836"/>
    </source>
</evidence>
<evidence type="ECO:0000313" key="1">
    <source>
        <dbReference type="EMBL" id="TKK81618.1"/>
    </source>
</evidence>
<accession>A0A4U3LZ76</accession>